<sequence>MVRASVHMIRIGVRFTQKWWRKNCSGGSASAAVAARRIVAMAMKEVAVMTVIMLF</sequence>
<protein>
    <submittedName>
        <fullName evidence="1">Uncharacterized protein</fullName>
    </submittedName>
</protein>
<comment type="caution">
    <text evidence="1">The sequence shown here is derived from an EMBL/GenBank/DDBJ whole genome shotgun (WGS) entry which is preliminary data.</text>
</comment>
<gene>
    <name evidence="1" type="primary">A02g502220.1_BraROA</name>
    <name evidence="1" type="ORF">IGI04_005571</name>
</gene>
<evidence type="ECO:0000313" key="1">
    <source>
        <dbReference type="EMBL" id="KAG5409252.1"/>
    </source>
</evidence>
<accession>A0ABQ7NEC9</accession>
<dbReference type="Proteomes" id="UP000823674">
    <property type="component" value="Chromosome A02"/>
</dbReference>
<name>A0ABQ7NEC9_BRACM</name>
<dbReference type="EMBL" id="JADBGQ010000002">
    <property type="protein sequence ID" value="KAG5409252.1"/>
    <property type="molecule type" value="Genomic_DNA"/>
</dbReference>
<reference evidence="1 2" key="1">
    <citation type="submission" date="2021-03" db="EMBL/GenBank/DDBJ databases">
        <authorList>
            <person name="King G.J."/>
            <person name="Bancroft I."/>
            <person name="Baten A."/>
            <person name="Bloomfield J."/>
            <person name="Borpatragohain P."/>
            <person name="He Z."/>
            <person name="Irish N."/>
            <person name="Irwin J."/>
            <person name="Liu K."/>
            <person name="Mauleon R.P."/>
            <person name="Moore J."/>
            <person name="Morris R."/>
            <person name="Ostergaard L."/>
            <person name="Wang B."/>
            <person name="Wells R."/>
        </authorList>
    </citation>
    <scope>NUCLEOTIDE SEQUENCE [LARGE SCALE GENOMIC DNA]</scope>
    <source>
        <strain evidence="1">R-o-18</strain>
        <tissue evidence="1">Leaf</tissue>
    </source>
</reference>
<proteinExistence type="predicted"/>
<keyword evidence="2" id="KW-1185">Reference proteome</keyword>
<evidence type="ECO:0000313" key="2">
    <source>
        <dbReference type="Proteomes" id="UP000823674"/>
    </source>
</evidence>
<organism evidence="1 2">
    <name type="scientific">Brassica rapa subsp. trilocularis</name>
    <dbReference type="NCBI Taxonomy" id="1813537"/>
    <lineage>
        <taxon>Eukaryota</taxon>
        <taxon>Viridiplantae</taxon>
        <taxon>Streptophyta</taxon>
        <taxon>Embryophyta</taxon>
        <taxon>Tracheophyta</taxon>
        <taxon>Spermatophyta</taxon>
        <taxon>Magnoliopsida</taxon>
        <taxon>eudicotyledons</taxon>
        <taxon>Gunneridae</taxon>
        <taxon>Pentapetalae</taxon>
        <taxon>rosids</taxon>
        <taxon>malvids</taxon>
        <taxon>Brassicales</taxon>
        <taxon>Brassicaceae</taxon>
        <taxon>Brassiceae</taxon>
        <taxon>Brassica</taxon>
    </lineage>
</organism>